<organism evidence="2 3">
    <name type="scientific">Wickerhamomyces ciferrii (strain ATCC 14091 / BCRC 22168 / CBS 111 / JCM 3599 / NBRC 0793 / NRRL Y-1031 F-60-10)</name>
    <name type="common">Yeast</name>
    <name type="synonym">Pichia ciferrii</name>
    <dbReference type="NCBI Taxonomy" id="1206466"/>
    <lineage>
        <taxon>Eukaryota</taxon>
        <taxon>Fungi</taxon>
        <taxon>Dikarya</taxon>
        <taxon>Ascomycota</taxon>
        <taxon>Saccharomycotina</taxon>
        <taxon>Saccharomycetes</taxon>
        <taxon>Phaffomycetales</taxon>
        <taxon>Wickerhamomycetaceae</taxon>
        <taxon>Wickerhamomyces</taxon>
    </lineage>
</organism>
<dbReference type="eggNOG" id="ENOG502S0CQ">
    <property type="taxonomic scope" value="Eukaryota"/>
</dbReference>
<proteinExistence type="predicted"/>
<feature type="compositionally biased region" description="Acidic residues" evidence="1">
    <location>
        <begin position="88"/>
        <end position="103"/>
    </location>
</feature>
<evidence type="ECO:0000313" key="3">
    <source>
        <dbReference type="Proteomes" id="UP000009328"/>
    </source>
</evidence>
<comment type="caution">
    <text evidence="2">The sequence shown here is derived from an EMBL/GenBank/DDBJ whole genome shotgun (WGS) entry which is preliminary data.</text>
</comment>
<feature type="compositionally biased region" description="Low complexity" evidence="1">
    <location>
        <begin position="192"/>
        <end position="204"/>
    </location>
</feature>
<feature type="region of interest" description="Disordered" evidence="1">
    <location>
        <begin position="186"/>
        <end position="210"/>
    </location>
</feature>
<protein>
    <submittedName>
        <fullName evidence="2">Uncharacterized protein</fullName>
    </submittedName>
</protein>
<evidence type="ECO:0000256" key="1">
    <source>
        <dbReference type="SAM" id="MobiDB-lite"/>
    </source>
</evidence>
<dbReference type="InParanoid" id="K0KKC3"/>
<reference evidence="2 3" key="1">
    <citation type="journal article" date="2012" name="Eukaryot. Cell">
        <title>Draft genome sequence of Wickerhamomyces ciferrii NRRL Y-1031 F-60-10.</title>
        <authorList>
            <person name="Schneider J."/>
            <person name="Andrea H."/>
            <person name="Blom J."/>
            <person name="Jaenicke S."/>
            <person name="Ruckert C."/>
            <person name="Schorsch C."/>
            <person name="Szczepanowski R."/>
            <person name="Farwick M."/>
            <person name="Goesmann A."/>
            <person name="Puhler A."/>
            <person name="Schaffer S."/>
            <person name="Tauch A."/>
            <person name="Kohler T."/>
            <person name="Brinkrolf K."/>
        </authorList>
    </citation>
    <scope>NUCLEOTIDE SEQUENCE [LARGE SCALE GENOMIC DNA]</scope>
    <source>
        <strain evidence="3">ATCC 14091 / BCRC 22168 / CBS 111 / JCM 3599 / NBRC 0793 / NRRL Y-1031 F-60-10</strain>
    </source>
</reference>
<accession>K0KKC3</accession>
<name>K0KKC3_WICCF</name>
<feature type="region of interest" description="Disordered" evidence="1">
    <location>
        <begin position="88"/>
        <end position="116"/>
    </location>
</feature>
<gene>
    <name evidence="2" type="ORF">BN7_2949</name>
</gene>
<dbReference type="HOGENOM" id="CLU_692997_0_0_1"/>
<dbReference type="EMBL" id="CAIF01000076">
    <property type="protein sequence ID" value="CCH43401.1"/>
    <property type="molecule type" value="Genomic_DNA"/>
</dbReference>
<sequence length="398" mass="45029">METPTANKIVEIELSKLKNEHQFIFNDNLTPFSLKVRNQVNKEQGIIESPIPSTIKKSNTLDALNLELIEFPRFEEFESIAQKIGKEDIEEADEDSTEEEEEEQAHNISNDSTDMKLDTLGIQDSPLMKFPIFQDVTMNIPTVPKDKNAEFSLEEFPIYDFKHQTADIIDHEEVLQTPEIIRSSKVNDKIESNSTPTKKSSTNSIKRSKSKIPLPASLVNEVRRSKRLENQIPVHINDRNVCTPKSLNSKSNPIPILRIKSENSLNFIVDASTGKLHDATQYATEINASNGEGVPIPQTINEQVTVPVNGPKRTKTPKTAIVRGYLLKLSSNGIKGNTSSNRRLGFYSEADYKKYFNPKHSPVKIMKPQSNSTSPTKKTKAKELNTKRSVRWAEQLEW</sequence>
<dbReference type="Proteomes" id="UP000009328">
    <property type="component" value="Unassembled WGS sequence"/>
</dbReference>
<feature type="region of interest" description="Disordered" evidence="1">
    <location>
        <begin position="360"/>
        <end position="388"/>
    </location>
</feature>
<keyword evidence="3" id="KW-1185">Reference proteome</keyword>
<evidence type="ECO:0000313" key="2">
    <source>
        <dbReference type="EMBL" id="CCH43401.1"/>
    </source>
</evidence>
<dbReference type="AlphaFoldDB" id="K0KKC3"/>